<reference evidence="1" key="1">
    <citation type="submission" date="2023-08" db="EMBL/GenBank/DDBJ databases">
        <title>A de novo genome assembly of Solanum verrucosum Schlechtendal, a Mexican diploid species geographically isolated from the other diploid A-genome species in potato relatives.</title>
        <authorList>
            <person name="Hosaka K."/>
        </authorList>
    </citation>
    <scope>NUCLEOTIDE SEQUENCE</scope>
    <source>
        <tissue evidence="1">Young leaves</tissue>
    </source>
</reference>
<dbReference type="Proteomes" id="UP001234989">
    <property type="component" value="Chromosome 11"/>
</dbReference>
<dbReference type="EMBL" id="CP133622">
    <property type="protein sequence ID" value="WMV54740.1"/>
    <property type="molecule type" value="Genomic_DNA"/>
</dbReference>
<dbReference type="AlphaFoldDB" id="A0AAF0ZZ97"/>
<keyword evidence="2" id="KW-1185">Reference proteome</keyword>
<accession>A0AAF0ZZ97</accession>
<protein>
    <submittedName>
        <fullName evidence="1">Uncharacterized protein</fullName>
    </submittedName>
</protein>
<proteinExistence type="predicted"/>
<organism evidence="1 2">
    <name type="scientific">Solanum verrucosum</name>
    <dbReference type="NCBI Taxonomy" id="315347"/>
    <lineage>
        <taxon>Eukaryota</taxon>
        <taxon>Viridiplantae</taxon>
        <taxon>Streptophyta</taxon>
        <taxon>Embryophyta</taxon>
        <taxon>Tracheophyta</taxon>
        <taxon>Spermatophyta</taxon>
        <taxon>Magnoliopsida</taxon>
        <taxon>eudicotyledons</taxon>
        <taxon>Gunneridae</taxon>
        <taxon>Pentapetalae</taxon>
        <taxon>asterids</taxon>
        <taxon>lamiids</taxon>
        <taxon>Solanales</taxon>
        <taxon>Solanaceae</taxon>
        <taxon>Solanoideae</taxon>
        <taxon>Solaneae</taxon>
        <taxon>Solanum</taxon>
    </lineage>
</organism>
<gene>
    <name evidence="1" type="ORF">MTR67_048125</name>
</gene>
<evidence type="ECO:0000313" key="1">
    <source>
        <dbReference type="EMBL" id="WMV54740.1"/>
    </source>
</evidence>
<sequence length="133" mass="14780">MITYLSLSLLTTIVTILASKWLLMKLFMGEDADLLLDGLRDHKPWDRSWSLASSYWFWGSCPQALHWPVWRTTDREGPSPWSSLGLRSGGSGLGSTGWPSLGPPRLVISTTSQEGSRGLMMELSGVLPNLHEH</sequence>
<evidence type="ECO:0000313" key="2">
    <source>
        <dbReference type="Proteomes" id="UP001234989"/>
    </source>
</evidence>
<name>A0AAF0ZZ97_SOLVR</name>